<dbReference type="PANTHER" id="PTHR18964:SF149">
    <property type="entry name" value="BIFUNCTIONAL UDP-N-ACETYLGLUCOSAMINE 2-EPIMERASE_N-ACETYLMANNOSAMINE KINASE"/>
    <property type="match status" value="1"/>
</dbReference>
<proteinExistence type="inferred from homology"/>
<organism evidence="2 3">
    <name type="scientific">Rhodoferax ferrireducens</name>
    <dbReference type="NCBI Taxonomy" id="192843"/>
    <lineage>
        <taxon>Bacteria</taxon>
        <taxon>Pseudomonadati</taxon>
        <taxon>Pseudomonadota</taxon>
        <taxon>Betaproteobacteria</taxon>
        <taxon>Burkholderiales</taxon>
        <taxon>Comamonadaceae</taxon>
        <taxon>Rhodoferax</taxon>
    </lineage>
</organism>
<keyword evidence="2" id="KW-0808">Transferase</keyword>
<dbReference type="Gene3D" id="3.30.420.40">
    <property type="match status" value="2"/>
</dbReference>
<dbReference type="InterPro" id="IPR000600">
    <property type="entry name" value="ROK"/>
</dbReference>
<dbReference type="GO" id="GO:0004340">
    <property type="term" value="F:glucokinase activity"/>
    <property type="evidence" value="ECO:0007669"/>
    <property type="project" value="UniProtKB-EC"/>
</dbReference>
<name>A0ABU2CCN0_9BURK</name>
<dbReference type="PANTHER" id="PTHR18964">
    <property type="entry name" value="ROK (REPRESSOR, ORF, KINASE) FAMILY"/>
    <property type="match status" value="1"/>
</dbReference>
<sequence length="308" mass="31783">MKACIDIGGTKVAVSLATGNEALPVLQARRTEPTAKTGTNDALAVQIIRMVGEACAEIGVDPATVQNAGVSSCGPFIIRDGLIELAAPNICGGMAGPARGLPNDWDTALLEAPLGARFARVRIENDCVAALEAERHWGALAGFDHCAYVTWSTGIGMGVCVDGHVLRGKNGNAGHAGHMFVSDNDDALCGCGNIGDVEGLVAGNAIARRFGQDAAVLFQAARAGDAAALAKVDDLCRVLGRALYNLVVTLDLQRISLGGSVFWHNREFLLPRLQSHIDGKLPALTAGALLVPAGLADKVGDYAAVALA</sequence>
<dbReference type="Pfam" id="PF00480">
    <property type="entry name" value="ROK"/>
    <property type="match status" value="1"/>
</dbReference>
<reference evidence="2 3" key="1">
    <citation type="submission" date="2023-07" db="EMBL/GenBank/DDBJ databases">
        <title>Sorghum-associated microbial communities from plants grown in Nebraska, USA.</title>
        <authorList>
            <person name="Schachtman D."/>
        </authorList>
    </citation>
    <scope>NUCLEOTIDE SEQUENCE [LARGE SCALE GENOMIC DNA]</scope>
    <source>
        <strain evidence="2 3">BE313</strain>
    </source>
</reference>
<accession>A0ABU2CCN0</accession>
<dbReference type="Proteomes" id="UP001180487">
    <property type="component" value="Unassembled WGS sequence"/>
</dbReference>
<comment type="caution">
    <text evidence="2">The sequence shown here is derived from an EMBL/GenBank/DDBJ whole genome shotgun (WGS) entry which is preliminary data.</text>
</comment>
<evidence type="ECO:0000313" key="2">
    <source>
        <dbReference type="EMBL" id="MDR7379080.1"/>
    </source>
</evidence>
<evidence type="ECO:0000256" key="1">
    <source>
        <dbReference type="ARBA" id="ARBA00006479"/>
    </source>
</evidence>
<comment type="similarity">
    <text evidence="1">Belongs to the ROK (NagC/XylR) family.</text>
</comment>
<dbReference type="EC" id="2.7.1.2" evidence="2"/>
<dbReference type="RefSeq" id="WP_116607362.1">
    <property type="nucleotide sequence ID" value="NZ_JAVDXT010000004.1"/>
</dbReference>
<protein>
    <submittedName>
        <fullName evidence="2">Glucokinase</fullName>
        <ecNumber evidence="2">2.7.1.2</ecNumber>
    </submittedName>
</protein>
<dbReference type="InterPro" id="IPR043129">
    <property type="entry name" value="ATPase_NBD"/>
</dbReference>
<dbReference type="EMBL" id="JAVDXT010000004">
    <property type="protein sequence ID" value="MDR7379080.1"/>
    <property type="molecule type" value="Genomic_DNA"/>
</dbReference>
<gene>
    <name evidence="2" type="ORF">J2X19_003774</name>
</gene>
<dbReference type="SUPFAM" id="SSF53067">
    <property type="entry name" value="Actin-like ATPase domain"/>
    <property type="match status" value="1"/>
</dbReference>
<keyword evidence="3" id="KW-1185">Reference proteome</keyword>
<evidence type="ECO:0000313" key="3">
    <source>
        <dbReference type="Proteomes" id="UP001180487"/>
    </source>
</evidence>